<protein>
    <submittedName>
        <fullName evidence="2">Uncharacterized protein</fullName>
    </submittedName>
</protein>
<sequence>MLLGSATLHRHVAPPENHMH</sequence>
<feature type="region of interest" description="Disordered" evidence="1">
    <location>
        <begin position="1"/>
        <end position="20"/>
    </location>
</feature>
<name>A0A0E9PYU2_ANGAN</name>
<dbReference type="EMBL" id="GBXM01098801">
    <property type="protein sequence ID" value="JAH09776.1"/>
    <property type="molecule type" value="Transcribed_RNA"/>
</dbReference>
<evidence type="ECO:0000256" key="1">
    <source>
        <dbReference type="SAM" id="MobiDB-lite"/>
    </source>
</evidence>
<reference evidence="2" key="1">
    <citation type="submission" date="2014-11" db="EMBL/GenBank/DDBJ databases">
        <authorList>
            <person name="Amaro Gonzalez C."/>
        </authorList>
    </citation>
    <scope>NUCLEOTIDE SEQUENCE</scope>
</reference>
<organism evidence="2">
    <name type="scientific">Anguilla anguilla</name>
    <name type="common">European freshwater eel</name>
    <name type="synonym">Muraena anguilla</name>
    <dbReference type="NCBI Taxonomy" id="7936"/>
    <lineage>
        <taxon>Eukaryota</taxon>
        <taxon>Metazoa</taxon>
        <taxon>Chordata</taxon>
        <taxon>Craniata</taxon>
        <taxon>Vertebrata</taxon>
        <taxon>Euteleostomi</taxon>
        <taxon>Actinopterygii</taxon>
        <taxon>Neopterygii</taxon>
        <taxon>Teleostei</taxon>
        <taxon>Anguilliformes</taxon>
        <taxon>Anguillidae</taxon>
        <taxon>Anguilla</taxon>
    </lineage>
</organism>
<dbReference type="AlphaFoldDB" id="A0A0E9PYU2"/>
<reference evidence="2" key="2">
    <citation type="journal article" date="2015" name="Fish Shellfish Immunol.">
        <title>Early steps in the European eel (Anguilla anguilla)-Vibrio vulnificus interaction in the gills: Role of the RtxA13 toxin.</title>
        <authorList>
            <person name="Callol A."/>
            <person name="Pajuelo D."/>
            <person name="Ebbesson L."/>
            <person name="Teles M."/>
            <person name="MacKenzie S."/>
            <person name="Amaro C."/>
        </authorList>
    </citation>
    <scope>NUCLEOTIDE SEQUENCE</scope>
</reference>
<accession>A0A0E9PYU2</accession>
<evidence type="ECO:0000313" key="2">
    <source>
        <dbReference type="EMBL" id="JAH09776.1"/>
    </source>
</evidence>
<proteinExistence type="predicted"/>